<dbReference type="RefSeq" id="WP_107823636.1">
    <property type="nucleotide sequence ID" value="NZ_OY782574.1"/>
</dbReference>
<dbReference type="Pfam" id="PF19413">
    <property type="entry name" value="YaiO"/>
    <property type="match status" value="1"/>
</dbReference>
<dbReference type="SUPFAM" id="SSF48452">
    <property type="entry name" value="TPR-like"/>
    <property type="match status" value="2"/>
</dbReference>
<proteinExistence type="predicted"/>
<protein>
    <submittedName>
        <fullName evidence="3">YaiO family outer membrane protein</fullName>
    </submittedName>
</protein>
<dbReference type="Pfam" id="PF14559">
    <property type="entry name" value="TPR_19"/>
    <property type="match status" value="2"/>
</dbReference>
<evidence type="ECO:0000313" key="4">
    <source>
        <dbReference type="Proteomes" id="UP000243525"/>
    </source>
</evidence>
<evidence type="ECO:0000259" key="2">
    <source>
        <dbReference type="Pfam" id="PF19413"/>
    </source>
</evidence>
<organism evidence="3 4">
    <name type="scientific">Mangrovibacterium marinum</name>
    <dbReference type="NCBI Taxonomy" id="1639118"/>
    <lineage>
        <taxon>Bacteria</taxon>
        <taxon>Pseudomonadati</taxon>
        <taxon>Bacteroidota</taxon>
        <taxon>Bacteroidia</taxon>
        <taxon>Marinilabiliales</taxon>
        <taxon>Prolixibacteraceae</taxon>
        <taxon>Mangrovibacterium</taxon>
    </lineage>
</organism>
<dbReference type="AlphaFoldDB" id="A0A2T5BXY1"/>
<dbReference type="Gene3D" id="1.25.40.10">
    <property type="entry name" value="Tetratricopeptide repeat domain"/>
    <property type="match status" value="2"/>
</dbReference>
<keyword evidence="1" id="KW-0732">Signal</keyword>
<gene>
    <name evidence="3" type="ORF">C8N47_12420</name>
</gene>
<dbReference type="InterPro" id="IPR019734">
    <property type="entry name" value="TPR_rpt"/>
</dbReference>
<dbReference type="PANTHER" id="PTHR12558:SF13">
    <property type="entry name" value="CELL DIVISION CYCLE PROTEIN 27 HOMOLOG"/>
    <property type="match status" value="1"/>
</dbReference>
<dbReference type="InterPro" id="IPR030887">
    <property type="entry name" value="Beta-barrel_YaiO"/>
</dbReference>
<evidence type="ECO:0000256" key="1">
    <source>
        <dbReference type="SAM" id="SignalP"/>
    </source>
</evidence>
<reference evidence="3 4" key="1">
    <citation type="submission" date="2018-04" db="EMBL/GenBank/DDBJ databases">
        <title>Genomic Encyclopedia of Archaeal and Bacterial Type Strains, Phase II (KMG-II): from individual species to whole genera.</title>
        <authorList>
            <person name="Goeker M."/>
        </authorList>
    </citation>
    <scope>NUCLEOTIDE SEQUENCE [LARGE SCALE GENOMIC DNA]</scope>
    <source>
        <strain evidence="3 4">DSM 28823</strain>
    </source>
</reference>
<dbReference type="Proteomes" id="UP000243525">
    <property type="component" value="Unassembled WGS sequence"/>
</dbReference>
<name>A0A2T5BXY1_9BACT</name>
<dbReference type="SMART" id="SM00028">
    <property type="entry name" value="TPR"/>
    <property type="match status" value="7"/>
</dbReference>
<feature type="signal peptide" evidence="1">
    <location>
        <begin position="1"/>
        <end position="26"/>
    </location>
</feature>
<comment type="caution">
    <text evidence="3">The sequence shown here is derived from an EMBL/GenBank/DDBJ whole genome shotgun (WGS) entry which is preliminary data.</text>
</comment>
<dbReference type="NCBIfam" id="TIGR04390">
    <property type="entry name" value="OMP_YaiO_dom"/>
    <property type="match status" value="1"/>
</dbReference>
<feature type="chain" id="PRO_5015433709" evidence="1">
    <location>
        <begin position="27"/>
        <end position="634"/>
    </location>
</feature>
<dbReference type="InterPro" id="IPR011990">
    <property type="entry name" value="TPR-like_helical_dom_sf"/>
</dbReference>
<sequence>MEFKSITPARYFLVACMLLVLFTANAQVEKSSDELLTEALALTKDGQYEKAIAKCEEALFITPDYPDIHQLLGKLFLIQQNYNGAKVHLAIAHTMMPDNRNVRNDLISLNILTGNYAKAEQLINEALQAQPDDQNLLLKKIDVLKNQQKTNEALAILREQHEKHPKDEKYLYSLTELRFQLAGEAIQNKLPEQATKLLNEILADNPSNRNAYIQLFNLAYANHQLDEAIQYSSAALQQAPDDSLFLIKNASFLAEAGQYEKALAPAYHLMTSYPSAKDSALYADILIRQASAYRKQQNWEATRSTLEKAAPIASTNLNLMKDLATANFELKHYQQTIDYANRGLKISPAHSYLLIKKAAAYEELSQYEKAYQAAYAAAQTTTDNRHYLTYADYLKSKTYKNQIGIIHLHSIYSDDRDPSWISSLQYMRRFKKASWIARANYRDRGTATGYQLESELYYQHNQRYYSYALAGWSSDELVFPKVRAGYSLFRSFNKGWEGELGSRYVYSLGYHTVSALASVGKYWGNNWTNIRVYAIHDDNRWDQAYSLNHRFYLNDKLDYIAIIGALGTSPDDRSRQFGTERVSGFLMKSAGLGYQKNINYRWTINLVASYANQRIPDNKSYNQYDFYLTLLRNF</sequence>
<evidence type="ECO:0000313" key="3">
    <source>
        <dbReference type="EMBL" id="PTN05957.1"/>
    </source>
</evidence>
<keyword evidence="4" id="KW-1185">Reference proteome</keyword>
<dbReference type="EMBL" id="QAAD01000024">
    <property type="protein sequence ID" value="PTN05957.1"/>
    <property type="molecule type" value="Genomic_DNA"/>
</dbReference>
<dbReference type="PANTHER" id="PTHR12558">
    <property type="entry name" value="CELL DIVISION CYCLE 16,23,27"/>
    <property type="match status" value="1"/>
</dbReference>
<dbReference type="OrthoDB" id="691989at2"/>
<accession>A0A2T5BXY1</accession>
<feature type="domain" description="YaiO beta-barrel" evidence="2">
    <location>
        <begin position="400"/>
        <end position="572"/>
    </location>
</feature>